<accession>W1XK48</accession>
<feature type="non-terminal residue" evidence="1">
    <location>
        <position position="1"/>
    </location>
</feature>
<dbReference type="EMBL" id="AZMM01015675">
    <property type="protein sequence ID" value="ETJ29800.1"/>
    <property type="molecule type" value="Genomic_DNA"/>
</dbReference>
<protein>
    <submittedName>
        <fullName evidence="1">Uncharacterized protein</fullName>
    </submittedName>
</protein>
<proteinExistence type="predicted"/>
<name>W1XK48_9ZZZZ</name>
<sequence length="49" mass="5422">AHGADTGFAHFVAQIVDMHFQGVGRGFIVPVIDVVLENFPMHRTACFEH</sequence>
<comment type="caution">
    <text evidence="1">The sequence shown here is derived from an EMBL/GenBank/DDBJ whole genome shotgun (WGS) entry which is preliminary data.</text>
</comment>
<evidence type="ECO:0000313" key="1">
    <source>
        <dbReference type="EMBL" id="ETJ29800.1"/>
    </source>
</evidence>
<organism evidence="1">
    <name type="scientific">human gut metagenome</name>
    <dbReference type="NCBI Taxonomy" id="408170"/>
    <lineage>
        <taxon>unclassified sequences</taxon>
        <taxon>metagenomes</taxon>
        <taxon>organismal metagenomes</taxon>
    </lineage>
</organism>
<dbReference type="AlphaFoldDB" id="W1XK48"/>
<gene>
    <name evidence="1" type="ORF">Q604_UNBC15675G0002</name>
</gene>
<reference evidence="1" key="1">
    <citation type="submission" date="2013-12" db="EMBL/GenBank/DDBJ databases">
        <title>A Varibaculum cambriense genome reconstructed from a premature infant gut community with otherwise low bacterial novelty that shifts toward anaerobic metabolism during the third week of life.</title>
        <authorList>
            <person name="Brown C.T."/>
            <person name="Sharon I."/>
            <person name="Thomas B.C."/>
            <person name="Castelle C.J."/>
            <person name="Morowitz M.J."/>
            <person name="Banfield J.F."/>
        </authorList>
    </citation>
    <scope>NUCLEOTIDE SEQUENCE</scope>
</reference>